<name>A0A0R3VXQ7_TAEAS</name>
<dbReference type="WBParaSite" id="TASK_0000220101-mRNA-1">
    <property type="protein sequence ID" value="TASK_0000220101-mRNA-1"/>
    <property type="gene ID" value="TASK_0000220101"/>
</dbReference>
<reference evidence="3" key="1">
    <citation type="submission" date="2017-02" db="UniProtKB">
        <authorList>
            <consortium name="WormBaseParasite"/>
        </authorList>
    </citation>
    <scope>IDENTIFICATION</scope>
</reference>
<evidence type="ECO:0000313" key="1">
    <source>
        <dbReference type="EMBL" id="VDK24554.1"/>
    </source>
</evidence>
<proteinExistence type="predicted"/>
<protein>
    <submittedName>
        <fullName evidence="3">ANK_REP_REGION domain-containing protein</fullName>
    </submittedName>
</protein>
<dbReference type="EMBL" id="UYRS01001198">
    <property type="protein sequence ID" value="VDK24554.1"/>
    <property type="molecule type" value="Genomic_DNA"/>
</dbReference>
<gene>
    <name evidence="1" type="ORF">TASK_LOCUS2202</name>
</gene>
<reference evidence="1 2" key="2">
    <citation type="submission" date="2018-11" db="EMBL/GenBank/DDBJ databases">
        <authorList>
            <consortium name="Pathogen Informatics"/>
        </authorList>
    </citation>
    <scope>NUCLEOTIDE SEQUENCE [LARGE SCALE GENOMIC DNA]</scope>
</reference>
<accession>A0A0R3VXQ7</accession>
<evidence type="ECO:0000313" key="2">
    <source>
        <dbReference type="Proteomes" id="UP000282613"/>
    </source>
</evidence>
<keyword evidence="2" id="KW-1185">Reference proteome</keyword>
<organism evidence="3">
    <name type="scientific">Taenia asiatica</name>
    <name type="common">Asian tapeworm</name>
    <dbReference type="NCBI Taxonomy" id="60517"/>
    <lineage>
        <taxon>Eukaryota</taxon>
        <taxon>Metazoa</taxon>
        <taxon>Spiralia</taxon>
        <taxon>Lophotrochozoa</taxon>
        <taxon>Platyhelminthes</taxon>
        <taxon>Cestoda</taxon>
        <taxon>Eucestoda</taxon>
        <taxon>Cyclophyllidea</taxon>
        <taxon>Taeniidae</taxon>
        <taxon>Taenia</taxon>
    </lineage>
</organism>
<dbReference type="Proteomes" id="UP000282613">
    <property type="component" value="Unassembled WGS sequence"/>
</dbReference>
<evidence type="ECO:0000313" key="3">
    <source>
        <dbReference type="WBParaSite" id="TASK_0000220101-mRNA-1"/>
    </source>
</evidence>
<sequence>MEAFVYDNSQYRFGAVHLTATQSKALRRRETIHCCIVNSSQVAGGATTRQSVHNFLTGRPGAQLLARSTVKDLHTSTHHSASIDNLTKSQWSSTNLTDSKAAALHATDRQKLMEMIKWSVGEENADLLAATTADQMAFDFAIQSKHRGVIRYLLPRVVNRQLQPIGGGVGIPRIRRTRSVSLTDARVPQSQTEDLARLSDPLRRRSAHFHQLPNSGAHPIYLDVCEPVASRLLTTPR</sequence>
<dbReference type="AlphaFoldDB" id="A0A0R3VXQ7"/>